<dbReference type="OrthoDB" id="904853at2"/>
<evidence type="ECO:0000256" key="2">
    <source>
        <dbReference type="ARBA" id="ARBA00012438"/>
    </source>
</evidence>
<dbReference type="Proteomes" id="UP000295334">
    <property type="component" value="Unassembled WGS sequence"/>
</dbReference>
<dbReference type="InterPro" id="IPR013656">
    <property type="entry name" value="PAS_4"/>
</dbReference>
<dbReference type="Gene3D" id="1.10.287.130">
    <property type="match status" value="1"/>
</dbReference>
<organism evidence="9 10">
    <name type="scientific">Flaviaesturariibacter flavus</name>
    <dbReference type="NCBI Taxonomy" id="2502780"/>
    <lineage>
        <taxon>Bacteria</taxon>
        <taxon>Pseudomonadati</taxon>
        <taxon>Bacteroidota</taxon>
        <taxon>Chitinophagia</taxon>
        <taxon>Chitinophagales</taxon>
        <taxon>Chitinophagaceae</taxon>
        <taxon>Flaviaestuariibacter</taxon>
    </lineage>
</organism>
<keyword evidence="3" id="KW-0597">Phosphoprotein</keyword>
<keyword evidence="7" id="KW-0175">Coiled coil</keyword>
<dbReference type="GO" id="GO:0007234">
    <property type="term" value="P:osmosensory signaling via phosphorelay pathway"/>
    <property type="evidence" value="ECO:0007669"/>
    <property type="project" value="TreeGrafter"/>
</dbReference>
<dbReference type="PRINTS" id="PR00344">
    <property type="entry name" value="BCTRLSENSOR"/>
</dbReference>
<keyword evidence="5" id="KW-0418">Kinase</keyword>
<feature type="coiled-coil region" evidence="7">
    <location>
        <begin position="255"/>
        <end position="282"/>
    </location>
</feature>
<dbReference type="GO" id="GO:0000155">
    <property type="term" value="F:phosphorelay sensor kinase activity"/>
    <property type="evidence" value="ECO:0007669"/>
    <property type="project" value="InterPro"/>
</dbReference>
<dbReference type="InterPro" id="IPR004358">
    <property type="entry name" value="Sig_transdc_His_kin-like_C"/>
</dbReference>
<dbReference type="SUPFAM" id="SSF47384">
    <property type="entry name" value="Homodimeric domain of signal transducing histidine kinase"/>
    <property type="match status" value="1"/>
</dbReference>
<dbReference type="InterPro" id="IPR000014">
    <property type="entry name" value="PAS"/>
</dbReference>
<dbReference type="RefSeq" id="WP_131447079.1">
    <property type="nucleotide sequence ID" value="NZ_SJZI01000004.1"/>
</dbReference>
<accession>A0A4R1BMU8</accession>
<reference evidence="9 10" key="1">
    <citation type="submission" date="2019-03" db="EMBL/GenBank/DDBJ databases">
        <authorList>
            <person name="Kim M.K.M."/>
        </authorList>
    </citation>
    <scope>NUCLEOTIDE SEQUENCE [LARGE SCALE GENOMIC DNA]</scope>
    <source>
        <strain evidence="9 10">17J68-12</strain>
    </source>
</reference>
<proteinExistence type="predicted"/>
<dbReference type="InterPro" id="IPR035965">
    <property type="entry name" value="PAS-like_dom_sf"/>
</dbReference>
<dbReference type="GO" id="GO:0000156">
    <property type="term" value="F:phosphorelay response regulator activity"/>
    <property type="evidence" value="ECO:0007669"/>
    <property type="project" value="TreeGrafter"/>
</dbReference>
<gene>
    <name evidence="9" type="ORF">EPD60_03980</name>
</gene>
<dbReference type="Pfam" id="PF08448">
    <property type="entry name" value="PAS_4"/>
    <property type="match status" value="1"/>
</dbReference>
<dbReference type="Pfam" id="PF02518">
    <property type="entry name" value="HATPase_c"/>
    <property type="match status" value="1"/>
</dbReference>
<evidence type="ECO:0000256" key="3">
    <source>
        <dbReference type="ARBA" id="ARBA00022553"/>
    </source>
</evidence>
<dbReference type="PANTHER" id="PTHR42878">
    <property type="entry name" value="TWO-COMPONENT HISTIDINE KINASE"/>
    <property type="match status" value="1"/>
</dbReference>
<keyword evidence="6" id="KW-0472">Membrane</keyword>
<dbReference type="InterPro" id="IPR036890">
    <property type="entry name" value="HATPase_C_sf"/>
</dbReference>
<dbReference type="AlphaFoldDB" id="A0A4R1BMU8"/>
<evidence type="ECO:0000313" key="10">
    <source>
        <dbReference type="Proteomes" id="UP000295334"/>
    </source>
</evidence>
<dbReference type="SUPFAM" id="SSF55785">
    <property type="entry name" value="PYP-like sensor domain (PAS domain)"/>
    <property type="match status" value="1"/>
</dbReference>
<dbReference type="InterPro" id="IPR003594">
    <property type="entry name" value="HATPase_dom"/>
</dbReference>
<dbReference type="SMART" id="SM00387">
    <property type="entry name" value="HATPase_c"/>
    <property type="match status" value="1"/>
</dbReference>
<dbReference type="InterPro" id="IPR005467">
    <property type="entry name" value="His_kinase_dom"/>
</dbReference>
<dbReference type="EMBL" id="SJZI01000004">
    <property type="protein sequence ID" value="TCJ18667.1"/>
    <property type="molecule type" value="Genomic_DNA"/>
</dbReference>
<keyword evidence="10" id="KW-1185">Reference proteome</keyword>
<dbReference type="InterPro" id="IPR050351">
    <property type="entry name" value="BphY/WalK/GraS-like"/>
</dbReference>
<comment type="catalytic activity">
    <reaction evidence="1">
        <text>ATP + protein L-histidine = ADP + protein N-phospho-L-histidine.</text>
        <dbReference type="EC" id="2.7.13.3"/>
    </reaction>
</comment>
<dbReference type="SUPFAM" id="SSF55874">
    <property type="entry name" value="ATPase domain of HSP90 chaperone/DNA topoisomerase II/histidine kinase"/>
    <property type="match status" value="1"/>
</dbReference>
<dbReference type="SMART" id="SM00388">
    <property type="entry name" value="HisKA"/>
    <property type="match status" value="1"/>
</dbReference>
<evidence type="ECO:0000256" key="5">
    <source>
        <dbReference type="ARBA" id="ARBA00022777"/>
    </source>
</evidence>
<comment type="caution">
    <text evidence="9">The sequence shown here is derived from an EMBL/GenBank/DDBJ whole genome shotgun (WGS) entry which is preliminary data.</text>
</comment>
<dbReference type="Pfam" id="PF00512">
    <property type="entry name" value="HisKA"/>
    <property type="match status" value="1"/>
</dbReference>
<evidence type="ECO:0000259" key="8">
    <source>
        <dbReference type="PROSITE" id="PS50109"/>
    </source>
</evidence>
<dbReference type="EC" id="2.7.13.3" evidence="2"/>
<dbReference type="Gene3D" id="3.30.565.10">
    <property type="entry name" value="Histidine kinase-like ATPase, C-terminal domain"/>
    <property type="match status" value="1"/>
</dbReference>
<protein>
    <recommendedName>
        <fullName evidence="2">histidine kinase</fullName>
        <ecNumber evidence="2">2.7.13.3</ecNumber>
    </recommendedName>
</protein>
<keyword evidence="4" id="KW-0808">Transferase</keyword>
<dbReference type="GO" id="GO:0016020">
    <property type="term" value="C:membrane"/>
    <property type="evidence" value="ECO:0007669"/>
    <property type="project" value="UniProtKB-SubCell"/>
</dbReference>
<feature type="domain" description="Histidine kinase" evidence="8">
    <location>
        <begin position="285"/>
        <end position="499"/>
    </location>
</feature>
<dbReference type="Gene3D" id="3.30.450.20">
    <property type="entry name" value="PAS domain"/>
    <property type="match status" value="2"/>
</dbReference>
<dbReference type="InterPro" id="IPR003661">
    <property type="entry name" value="HisK_dim/P_dom"/>
</dbReference>
<dbReference type="NCBIfam" id="TIGR00229">
    <property type="entry name" value="sensory_box"/>
    <property type="match status" value="1"/>
</dbReference>
<dbReference type="FunFam" id="3.30.565.10:FF:000006">
    <property type="entry name" value="Sensor histidine kinase WalK"/>
    <property type="match status" value="1"/>
</dbReference>
<sequence>MIQHHPGEVFIHQLFDAQPDAVIWFVPVFAREDDPAGEPVDFEAHYCNKKAAEILKSTPEGVVGVRLLDSALIDNESRRHILSQCHQVWETGLSTEFTYYSPSLDRYFNVQRSKVYDGILSITRDRTKEMRLEMERRRQEERYRQVLDTAADGILVFESVRNAKNEIVDFHVVHANRRAYEIGALPQDTVGSTLLQLLPHLERSEQLEWHRRVAETGEPMRFETTFRTPDGSEFGWFLVSLNRLGDGVVSNFVDVTQLKKLQRELEHKVEELRRSNQSLEEFAYAASHDLQEPLRKIHFFADRLKGSIDPQSEQAGMFARMELATTRMRDLIDDLLSYSRLSQAPPATEPLSLGTIVQQALQDLEAAIIESDALVRVDALPEIQGDERQLRQLFQNLLGNALKYRMPGRRPEISVRCRTTTDNENLLIEVEDNGIGFEPEYAERIFQVFQRLHGKMEYEGSGVGLAIARKVVTNHQGVIVAEGRPGEGATFRIYLPLAIRCAS</sequence>
<dbReference type="PANTHER" id="PTHR42878:SF15">
    <property type="entry name" value="BACTERIOPHYTOCHROME"/>
    <property type="match status" value="1"/>
</dbReference>
<dbReference type="InterPro" id="IPR036097">
    <property type="entry name" value="HisK_dim/P_sf"/>
</dbReference>
<dbReference type="GO" id="GO:0030295">
    <property type="term" value="F:protein kinase activator activity"/>
    <property type="evidence" value="ECO:0007669"/>
    <property type="project" value="TreeGrafter"/>
</dbReference>
<evidence type="ECO:0000313" key="9">
    <source>
        <dbReference type="EMBL" id="TCJ18667.1"/>
    </source>
</evidence>
<dbReference type="CDD" id="cd00082">
    <property type="entry name" value="HisKA"/>
    <property type="match status" value="1"/>
</dbReference>
<evidence type="ECO:0000256" key="1">
    <source>
        <dbReference type="ARBA" id="ARBA00000085"/>
    </source>
</evidence>
<evidence type="ECO:0000256" key="7">
    <source>
        <dbReference type="SAM" id="Coils"/>
    </source>
</evidence>
<name>A0A4R1BMU8_9BACT</name>
<dbReference type="PROSITE" id="PS50109">
    <property type="entry name" value="HIS_KIN"/>
    <property type="match status" value="1"/>
</dbReference>
<evidence type="ECO:0000256" key="6">
    <source>
        <dbReference type="ARBA" id="ARBA00023136"/>
    </source>
</evidence>
<evidence type="ECO:0000256" key="4">
    <source>
        <dbReference type="ARBA" id="ARBA00022679"/>
    </source>
</evidence>